<comment type="caution">
    <text evidence="2">The sequence shown here is derived from an EMBL/GenBank/DDBJ whole genome shotgun (WGS) entry which is preliminary data.</text>
</comment>
<dbReference type="GO" id="GO:0008410">
    <property type="term" value="F:CoA-transferase activity"/>
    <property type="evidence" value="ECO:0007669"/>
    <property type="project" value="TreeGrafter"/>
</dbReference>
<evidence type="ECO:0000313" key="2">
    <source>
        <dbReference type="EMBL" id="GGA67460.1"/>
    </source>
</evidence>
<gene>
    <name evidence="2" type="ORF">GCM10011385_21700</name>
</gene>
<dbReference type="Pfam" id="PF02515">
    <property type="entry name" value="CoA_transf_3"/>
    <property type="match status" value="1"/>
</dbReference>
<dbReference type="InterPro" id="IPR044855">
    <property type="entry name" value="CoA-Trfase_III_dom3_sf"/>
</dbReference>
<keyword evidence="3" id="KW-1185">Reference proteome</keyword>
<protein>
    <recommendedName>
        <fullName evidence="4">CoA transferase</fullName>
    </recommendedName>
</protein>
<evidence type="ECO:0000256" key="1">
    <source>
        <dbReference type="ARBA" id="ARBA00022679"/>
    </source>
</evidence>
<dbReference type="SUPFAM" id="SSF89796">
    <property type="entry name" value="CoA-transferase family III (CaiB/BaiF)"/>
    <property type="match status" value="1"/>
</dbReference>
<dbReference type="InterPro" id="IPR050483">
    <property type="entry name" value="CoA-transferase_III_domain"/>
</dbReference>
<dbReference type="Proteomes" id="UP000636264">
    <property type="component" value="Unassembled WGS sequence"/>
</dbReference>
<dbReference type="Gene3D" id="3.40.50.10540">
    <property type="entry name" value="Crotonobetainyl-coa:carnitine coa-transferase, domain 1"/>
    <property type="match status" value="1"/>
</dbReference>
<organism evidence="2 3">
    <name type="scientific">Nitratireductor aestuarii</name>
    <dbReference type="NCBI Taxonomy" id="1735103"/>
    <lineage>
        <taxon>Bacteria</taxon>
        <taxon>Pseudomonadati</taxon>
        <taxon>Pseudomonadota</taxon>
        <taxon>Alphaproteobacteria</taxon>
        <taxon>Hyphomicrobiales</taxon>
        <taxon>Phyllobacteriaceae</taxon>
        <taxon>Nitratireductor</taxon>
    </lineage>
</organism>
<evidence type="ECO:0000313" key="3">
    <source>
        <dbReference type="Proteomes" id="UP000636264"/>
    </source>
</evidence>
<keyword evidence="1" id="KW-0808">Transferase</keyword>
<dbReference type="PANTHER" id="PTHR48207:SF3">
    <property type="entry name" value="SUCCINATE--HYDROXYMETHYLGLUTARATE COA-TRANSFERASE"/>
    <property type="match status" value="1"/>
</dbReference>
<reference evidence="2" key="2">
    <citation type="submission" date="2020-09" db="EMBL/GenBank/DDBJ databases">
        <authorList>
            <person name="Sun Q."/>
            <person name="Zhou Y."/>
        </authorList>
    </citation>
    <scope>NUCLEOTIDE SEQUENCE</scope>
    <source>
        <strain evidence="2">CGMCC 1.15320</strain>
    </source>
</reference>
<dbReference type="Gene3D" id="3.30.1540.10">
    <property type="entry name" value="formyl-coa transferase, domain 3"/>
    <property type="match status" value="1"/>
</dbReference>
<dbReference type="RefSeq" id="WP_188721086.1">
    <property type="nucleotide sequence ID" value="NZ_BMIF01000006.1"/>
</dbReference>
<dbReference type="InterPro" id="IPR023606">
    <property type="entry name" value="CoA-Trfase_III_dom_1_sf"/>
</dbReference>
<dbReference type="InterPro" id="IPR003673">
    <property type="entry name" value="CoA-Trfase_fam_III"/>
</dbReference>
<dbReference type="PANTHER" id="PTHR48207">
    <property type="entry name" value="SUCCINATE--HYDROXYMETHYLGLUTARATE COA-TRANSFERASE"/>
    <property type="match status" value="1"/>
</dbReference>
<dbReference type="AlphaFoldDB" id="A0A916W573"/>
<accession>A0A916W573</accession>
<proteinExistence type="predicted"/>
<evidence type="ECO:0008006" key="4">
    <source>
        <dbReference type="Google" id="ProtNLM"/>
    </source>
</evidence>
<sequence length="398" mass="43390">MQDRLPLSGIRVLDLTQIYNGPYATFLMAMAGAEVIKIEPQGGEYLRRRDASSGAGMPFAMLNACKHSVSLNLKSKRGKEMFLELVKTADVVAENYAPGVMDRLGLGWDVLSEINPRLIFASGSGYGQEGAYQDLMAMDLTVQAMSGLMSVTGNPDGAPMKSGAAVCDFSGGIHLYGAIMTALYERITTNKGGRIDVAMIDTVYMMMASNIGMLFGARKDIPLRTGNRHGGLSLSPYSVYPTEDGHVSIICNNDKHWAALCVCMGREDLITDSRTATNRGRVENMQFVDDVIIEYTTRFKTNDIAEKLRLGKVPSAPVRPLPEVMKDEALHERGLLTKVNHPQYGEVSLPRSPLLLTRGAKQAEYRVNPEFAADNARIYGELGIGADELEALKAEGVI</sequence>
<reference evidence="2" key="1">
    <citation type="journal article" date="2014" name="Int. J. Syst. Evol. Microbiol.">
        <title>Complete genome sequence of Corynebacterium casei LMG S-19264T (=DSM 44701T), isolated from a smear-ripened cheese.</title>
        <authorList>
            <consortium name="US DOE Joint Genome Institute (JGI-PGF)"/>
            <person name="Walter F."/>
            <person name="Albersmeier A."/>
            <person name="Kalinowski J."/>
            <person name="Ruckert C."/>
        </authorList>
    </citation>
    <scope>NUCLEOTIDE SEQUENCE</scope>
    <source>
        <strain evidence="2">CGMCC 1.15320</strain>
    </source>
</reference>
<name>A0A916W573_9HYPH</name>
<dbReference type="EMBL" id="BMIF01000006">
    <property type="protein sequence ID" value="GGA67460.1"/>
    <property type="molecule type" value="Genomic_DNA"/>
</dbReference>